<dbReference type="CDD" id="cd01646">
    <property type="entry name" value="RT_Bac_retron_I"/>
    <property type="match status" value="1"/>
</dbReference>
<dbReference type="AlphaFoldDB" id="U5L835"/>
<reference evidence="2 3" key="1">
    <citation type="submission" date="2013-07" db="EMBL/GenBank/DDBJ databases">
        <title>Complete genome sequence of Bacillus infantis NRRL B-14911 that has potential to induce cardiac disease by antigenic mimicry.</title>
        <authorList>
            <person name="Massilamany C."/>
            <person name="Smith T.P.L."/>
            <person name="Loy J.D."/>
            <person name="Barletta R."/>
            <person name="Reddy J."/>
        </authorList>
    </citation>
    <scope>NUCLEOTIDE SEQUENCE [LARGE SCALE GENOMIC DNA]</scope>
    <source>
        <strain evidence="2 3">NRRL B-14911</strain>
    </source>
</reference>
<organism evidence="2 3">
    <name type="scientific">Bacillus infantis NRRL B-14911</name>
    <dbReference type="NCBI Taxonomy" id="1367477"/>
    <lineage>
        <taxon>Bacteria</taxon>
        <taxon>Bacillati</taxon>
        <taxon>Bacillota</taxon>
        <taxon>Bacilli</taxon>
        <taxon>Bacillales</taxon>
        <taxon>Bacillaceae</taxon>
        <taxon>Bacillus</taxon>
    </lineage>
</organism>
<dbReference type="PROSITE" id="PS50878">
    <property type="entry name" value="RT_POL"/>
    <property type="match status" value="1"/>
</dbReference>
<dbReference type="PATRIC" id="fig|1367477.3.peg.2024"/>
<dbReference type="HOGENOM" id="CLU_030410_0_0_9"/>
<sequence length="542" mass="62946">MKDLTAKDLIGKGYFPKEIPKGFSTNSLAEKFSNLDFSTFTKKERGKWYKTSNISIPKFAHSRRILNVPAPFPQMRLSQLLVKNTEELNEYYSQSKLSLTRPIVKEESDRAVERKYHFSKIIERRIESINDKKYILKTDISRYFPTIYTHSIPWALHTKEVAKQTRGDSLLGNTIDEYVRNIQDGQTMGLPVGPDTSLIISEVIGTAIDIKLQEAHPNIIGSRYTDDFEFYFKTQSEAEKVLNTIQEIVRHFELDINPVKTEIISSPNLLEPIWLSNLKLYQFRSSATAQKNDIKTFFSTAFYYQNQSPYEGVLKYCLKKIKNLKIKEDNWSLFEALILHIMLIDPTTLPLIENILFGYKEIGYPINEQKIKDTIAEIFASNIAVGNNYEIMWALSLSNKLQLKISNESSKLLFNLEDSFSNILTMEAYTNGYIEGGYEPEYFKTLLNENELYGRNWLFAYEMSVKGWLKPHQQKEYVKKDTFYNQLFESKVEFYHNDRKAEIKNDDWLTALLNDDDIEELFIQNASSKKPYLRGGSGGADY</sequence>
<evidence type="ECO:0000259" key="1">
    <source>
        <dbReference type="PROSITE" id="PS50878"/>
    </source>
</evidence>
<evidence type="ECO:0000313" key="2">
    <source>
        <dbReference type="EMBL" id="AGX03999.1"/>
    </source>
</evidence>
<dbReference type="KEGG" id="bif:N288_10420"/>
<dbReference type="RefSeq" id="WP_009790956.1">
    <property type="nucleotide sequence ID" value="NC_022524.1"/>
</dbReference>
<dbReference type="EMBL" id="CP006643">
    <property type="protein sequence ID" value="AGX03999.1"/>
    <property type="molecule type" value="Genomic_DNA"/>
</dbReference>
<accession>U5L835</accession>
<feature type="domain" description="Reverse transcriptase" evidence="1">
    <location>
        <begin position="61"/>
        <end position="315"/>
    </location>
</feature>
<proteinExistence type="predicted"/>
<dbReference type="OrthoDB" id="9780724at2"/>
<dbReference type="InterPro" id="IPR000477">
    <property type="entry name" value="RT_dom"/>
</dbReference>
<dbReference type="Proteomes" id="UP000017805">
    <property type="component" value="Chromosome"/>
</dbReference>
<dbReference type="Pfam" id="PF00078">
    <property type="entry name" value="RVT_1"/>
    <property type="match status" value="1"/>
</dbReference>
<evidence type="ECO:0000313" key="3">
    <source>
        <dbReference type="Proteomes" id="UP000017805"/>
    </source>
</evidence>
<dbReference type="STRING" id="1367477.N288_10420"/>
<keyword evidence="3" id="KW-1185">Reference proteome</keyword>
<protein>
    <recommendedName>
        <fullName evidence="1">Reverse transcriptase domain-containing protein</fullName>
    </recommendedName>
</protein>
<name>U5L835_9BACI</name>
<gene>
    <name evidence="2" type="ORF">N288_10420</name>
</gene>